<dbReference type="Proteomes" id="UP000225277">
    <property type="component" value="Unassembled WGS sequence"/>
</dbReference>
<dbReference type="OrthoDB" id="5089392at2759"/>
<dbReference type="EMBL" id="FJUY01000004">
    <property type="protein sequence ID" value="CZT17854.1"/>
    <property type="molecule type" value="Genomic_DNA"/>
</dbReference>
<evidence type="ECO:0000313" key="2">
    <source>
        <dbReference type="Proteomes" id="UP000225277"/>
    </source>
</evidence>
<dbReference type="AlphaFoldDB" id="A0A2D3V5Q8"/>
<sequence length="152" mass="16971">MTMSTAHQTWLVHLYNTNLISINSINMRFSTIITGFLSVSGLAAAAPTVEKRALTAQQMVDNINAITKQSQNLQPVVSKLTTGRSVIAKRQIAPPQQYQDALDGLNKLTNFMTEIVKKQDGSQPYNALQRIQHNGHHADKFDENLYRQVCFG</sequence>
<name>A0A2D3V5Q8_9PEZI</name>
<dbReference type="GeneID" id="35598888"/>
<dbReference type="RefSeq" id="XP_023624745.1">
    <property type="nucleotide sequence ID" value="XM_023768977.1"/>
</dbReference>
<accession>A0A2D3V5Q8</accession>
<reference evidence="1 2" key="1">
    <citation type="submission" date="2016-03" db="EMBL/GenBank/DDBJ databases">
        <authorList>
            <person name="Ploux O."/>
        </authorList>
    </citation>
    <scope>NUCLEOTIDE SEQUENCE [LARGE SCALE GENOMIC DNA]</scope>
    <source>
        <strain evidence="1 2">URUG2</strain>
    </source>
</reference>
<gene>
    <name evidence="1" type="ORF">RCC_03690</name>
</gene>
<organism evidence="1 2">
    <name type="scientific">Ramularia collo-cygni</name>
    <dbReference type="NCBI Taxonomy" id="112498"/>
    <lineage>
        <taxon>Eukaryota</taxon>
        <taxon>Fungi</taxon>
        <taxon>Dikarya</taxon>
        <taxon>Ascomycota</taxon>
        <taxon>Pezizomycotina</taxon>
        <taxon>Dothideomycetes</taxon>
        <taxon>Dothideomycetidae</taxon>
        <taxon>Mycosphaerellales</taxon>
        <taxon>Mycosphaerellaceae</taxon>
        <taxon>Ramularia</taxon>
    </lineage>
</organism>
<keyword evidence="2" id="KW-1185">Reference proteome</keyword>
<proteinExistence type="predicted"/>
<evidence type="ECO:0000313" key="1">
    <source>
        <dbReference type="EMBL" id="CZT17854.1"/>
    </source>
</evidence>
<protein>
    <submittedName>
        <fullName evidence="1">Uncharacterized protein</fullName>
    </submittedName>
</protein>